<accession>A0AAE0C5K8</accession>
<gene>
    <name evidence="2" type="ORF">CYMTET_42787</name>
</gene>
<dbReference type="AlphaFoldDB" id="A0AAE0C5K8"/>
<evidence type="ECO:0000256" key="1">
    <source>
        <dbReference type="SAM" id="MobiDB-lite"/>
    </source>
</evidence>
<feature type="compositionally biased region" description="Basic and acidic residues" evidence="1">
    <location>
        <begin position="169"/>
        <end position="180"/>
    </location>
</feature>
<keyword evidence="3" id="KW-1185">Reference proteome</keyword>
<feature type="compositionally biased region" description="Polar residues" evidence="1">
    <location>
        <begin position="84"/>
        <end position="95"/>
    </location>
</feature>
<reference evidence="2 3" key="1">
    <citation type="journal article" date="2015" name="Genome Biol. Evol.">
        <title>Comparative Genomics of a Bacterivorous Green Alga Reveals Evolutionary Causalities and Consequences of Phago-Mixotrophic Mode of Nutrition.</title>
        <authorList>
            <person name="Burns J.A."/>
            <person name="Paasch A."/>
            <person name="Narechania A."/>
            <person name="Kim E."/>
        </authorList>
    </citation>
    <scope>NUCLEOTIDE SEQUENCE [LARGE SCALE GENOMIC DNA]</scope>
    <source>
        <strain evidence="2 3">PLY_AMNH</strain>
    </source>
</reference>
<feature type="region of interest" description="Disordered" evidence="1">
    <location>
        <begin position="64"/>
        <end position="106"/>
    </location>
</feature>
<dbReference type="EMBL" id="LGRX02028703">
    <property type="protein sequence ID" value="KAK3247722.1"/>
    <property type="molecule type" value="Genomic_DNA"/>
</dbReference>
<feature type="compositionally biased region" description="Basic and acidic residues" evidence="1">
    <location>
        <begin position="96"/>
        <end position="106"/>
    </location>
</feature>
<sequence length="226" mass="25077">MPIDQMSEASVSISGAEQPSIASVLASAWNDFSDKLKASLQDSDEIPPSDTSLDSAFDNLDLRRLPSITQQRKARYGALGSGPSEPSNKEATTSRSKTEEQQQELDKCNDKILALQRKLTAADAMINAQATSLEEQEKVLKEAGRKLKQLLQDHEQEKKTWEEQMEEERELRRAAEEKAGIMESSRAKRKPKSKVLWEPTDDKVEMVAVQGGPLLAAGRDESHVSL</sequence>
<comment type="caution">
    <text evidence="2">The sequence shown here is derived from an EMBL/GenBank/DDBJ whole genome shotgun (WGS) entry which is preliminary data.</text>
</comment>
<evidence type="ECO:0000313" key="3">
    <source>
        <dbReference type="Proteomes" id="UP001190700"/>
    </source>
</evidence>
<name>A0AAE0C5K8_9CHLO</name>
<evidence type="ECO:0000313" key="2">
    <source>
        <dbReference type="EMBL" id="KAK3247722.1"/>
    </source>
</evidence>
<protein>
    <submittedName>
        <fullName evidence="2">Uncharacterized protein</fullName>
    </submittedName>
</protein>
<proteinExistence type="predicted"/>
<organism evidence="2 3">
    <name type="scientific">Cymbomonas tetramitiformis</name>
    <dbReference type="NCBI Taxonomy" id="36881"/>
    <lineage>
        <taxon>Eukaryota</taxon>
        <taxon>Viridiplantae</taxon>
        <taxon>Chlorophyta</taxon>
        <taxon>Pyramimonadophyceae</taxon>
        <taxon>Pyramimonadales</taxon>
        <taxon>Pyramimonadaceae</taxon>
        <taxon>Cymbomonas</taxon>
    </lineage>
</organism>
<feature type="region of interest" description="Disordered" evidence="1">
    <location>
        <begin position="156"/>
        <end position="197"/>
    </location>
</feature>
<dbReference type="Proteomes" id="UP001190700">
    <property type="component" value="Unassembled WGS sequence"/>
</dbReference>